<dbReference type="InterPro" id="IPR041280">
    <property type="entry name" value="Big_10"/>
</dbReference>
<organism evidence="10 11">
    <name type="scientific">Mycolicibacterium goodii</name>
    <name type="common">Mycobacterium goodii</name>
    <dbReference type="NCBI Taxonomy" id="134601"/>
    <lineage>
        <taxon>Bacteria</taxon>
        <taxon>Bacillati</taxon>
        <taxon>Actinomycetota</taxon>
        <taxon>Actinomycetes</taxon>
        <taxon>Mycobacteriales</taxon>
        <taxon>Mycobacteriaceae</taxon>
        <taxon>Mycolicibacterium</taxon>
    </lineage>
</organism>
<dbReference type="CDD" id="cd13432">
    <property type="entry name" value="LDT_IgD_like_2"/>
    <property type="match status" value="1"/>
</dbReference>
<evidence type="ECO:0000256" key="1">
    <source>
        <dbReference type="ARBA" id="ARBA00004752"/>
    </source>
</evidence>
<evidence type="ECO:0000256" key="8">
    <source>
        <dbReference type="SAM" id="MobiDB-lite"/>
    </source>
</evidence>
<keyword evidence="6 7" id="KW-0961">Cell wall biogenesis/degradation</keyword>
<dbReference type="PANTHER" id="PTHR30582:SF2">
    <property type="entry name" value="L,D-TRANSPEPTIDASE YCIB-RELATED"/>
    <property type="match status" value="1"/>
</dbReference>
<gene>
    <name evidence="10" type="ORF">AFA91_00625</name>
</gene>
<comment type="pathway">
    <text evidence="1 7">Cell wall biogenesis; peptidoglycan biosynthesis.</text>
</comment>
<dbReference type="AlphaFoldDB" id="A0A0K0WZM0"/>
<evidence type="ECO:0000256" key="6">
    <source>
        <dbReference type="ARBA" id="ARBA00023316"/>
    </source>
</evidence>
<keyword evidence="4 7" id="KW-0573">Peptidoglycan synthesis</keyword>
<feature type="compositionally biased region" description="Low complexity" evidence="8">
    <location>
        <begin position="414"/>
        <end position="447"/>
    </location>
</feature>
<dbReference type="GO" id="GO:0016746">
    <property type="term" value="F:acyltransferase activity"/>
    <property type="evidence" value="ECO:0007669"/>
    <property type="project" value="UniProtKB-KW"/>
</dbReference>
<dbReference type="CDD" id="cd16913">
    <property type="entry name" value="YkuD_like"/>
    <property type="match status" value="1"/>
</dbReference>
<dbReference type="UniPathway" id="UPA00219"/>
<keyword evidence="5" id="KW-0012">Acyltransferase</keyword>
<dbReference type="RefSeq" id="WP_049743021.1">
    <property type="nucleotide sequence ID" value="NZ_CP012150.1"/>
</dbReference>
<feature type="active site" description="Nucleophile" evidence="7">
    <location>
        <position position="360"/>
    </location>
</feature>
<evidence type="ECO:0000256" key="2">
    <source>
        <dbReference type="ARBA" id="ARBA00022679"/>
    </source>
</evidence>
<dbReference type="InterPro" id="IPR005490">
    <property type="entry name" value="LD_TPept_cat_dom"/>
</dbReference>
<dbReference type="Pfam" id="PF17964">
    <property type="entry name" value="Big_10"/>
    <property type="match status" value="1"/>
</dbReference>
<evidence type="ECO:0000259" key="9">
    <source>
        <dbReference type="PROSITE" id="PS52029"/>
    </source>
</evidence>
<dbReference type="SUPFAM" id="SSF141523">
    <property type="entry name" value="L,D-transpeptidase catalytic domain-like"/>
    <property type="match status" value="1"/>
</dbReference>
<feature type="domain" description="L,D-TPase catalytic" evidence="9">
    <location>
        <begin position="262"/>
        <end position="384"/>
    </location>
</feature>
<dbReference type="OrthoDB" id="5242354at2"/>
<dbReference type="Gene3D" id="2.40.440.10">
    <property type="entry name" value="L,D-transpeptidase catalytic domain-like"/>
    <property type="match status" value="1"/>
</dbReference>
<feature type="region of interest" description="Disordered" evidence="8">
    <location>
        <begin position="50"/>
        <end position="72"/>
    </location>
</feature>
<dbReference type="InterPro" id="IPR050979">
    <property type="entry name" value="LD-transpeptidase"/>
</dbReference>
<name>A0A0K0WZM0_MYCGD</name>
<feature type="active site" description="Proton donor/acceptor" evidence="7">
    <location>
        <position position="342"/>
    </location>
</feature>
<dbReference type="PROSITE" id="PS52029">
    <property type="entry name" value="LD_TPASE"/>
    <property type="match status" value="1"/>
</dbReference>
<dbReference type="EMBL" id="CP012150">
    <property type="protein sequence ID" value="AKS30619.1"/>
    <property type="molecule type" value="Genomic_DNA"/>
</dbReference>
<dbReference type="Proteomes" id="UP000062255">
    <property type="component" value="Chromosome"/>
</dbReference>
<keyword evidence="3 7" id="KW-0133">Cell shape</keyword>
<dbReference type="GO" id="GO:0071555">
    <property type="term" value="P:cell wall organization"/>
    <property type="evidence" value="ECO:0007669"/>
    <property type="project" value="UniProtKB-UniRule"/>
</dbReference>
<reference evidence="10 11" key="1">
    <citation type="submission" date="2015-07" db="EMBL/GenBank/DDBJ databases">
        <title>Complete genome sequence of Mycobacterium goodii X7B, a facultative thermophilic biodesulfurizing bacterium.</title>
        <authorList>
            <person name="Yu B."/>
            <person name="Li F."/>
            <person name="Xu P."/>
        </authorList>
    </citation>
    <scope>NUCLEOTIDE SEQUENCE [LARGE SCALE GENOMIC DNA]</scope>
    <source>
        <strain evidence="10 11">X7B</strain>
    </source>
</reference>
<dbReference type="PROSITE" id="PS51318">
    <property type="entry name" value="TAT"/>
    <property type="match status" value="1"/>
</dbReference>
<dbReference type="Gene3D" id="2.60.40.3710">
    <property type="match status" value="1"/>
</dbReference>
<dbReference type="GO" id="GO:0018104">
    <property type="term" value="P:peptidoglycan-protein cross-linking"/>
    <property type="evidence" value="ECO:0007669"/>
    <property type="project" value="TreeGrafter"/>
</dbReference>
<dbReference type="PANTHER" id="PTHR30582">
    <property type="entry name" value="L,D-TRANSPEPTIDASE"/>
    <property type="match status" value="1"/>
</dbReference>
<accession>A0A0K0WZM0</accession>
<dbReference type="Gene3D" id="2.60.40.3780">
    <property type="match status" value="1"/>
</dbReference>
<dbReference type="GO" id="GO:0005576">
    <property type="term" value="C:extracellular region"/>
    <property type="evidence" value="ECO:0007669"/>
    <property type="project" value="TreeGrafter"/>
</dbReference>
<dbReference type="PATRIC" id="fig|134601.6.peg.132"/>
<dbReference type="Pfam" id="PF03734">
    <property type="entry name" value="YkuD"/>
    <property type="match status" value="1"/>
</dbReference>
<dbReference type="STRING" id="134601.AFA91_00625"/>
<dbReference type="InterPro" id="IPR038063">
    <property type="entry name" value="Transpep_catalytic_dom"/>
</dbReference>
<protein>
    <submittedName>
        <fullName evidence="10">L,D-transpeptidase</fullName>
    </submittedName>
</protein>
<evidence type="ECO:0000256" key="5">
    <source>
        <dbReference type="ARBA" id="ARBA00023315"/>
    </source>
</evidence>
<sequence length="453" mass="47837">MSSAADDQAEISADRQAAAPLVNRRRALAALAVGMGAGVLAACSGKTPLTQDAEPEAQPAEPTLKYTPEGDTVDVLPTSEVGIEISDGWIQRIALTNASGKVVSGRLNQDRTAFTVTEPLGYDMTYTWSGSVVGQDGKTVPIEGKFTTVAPQTQVNGQFQLADGQVVGVAAPIILQFDAAIDDKYRATVEKALSVVTEPPVEGSWAWLPDEAAGSRVHWRSREYFPAGTQVHVKAPLYGVEFGEGAYGASDVTLDFAIGRKQVVRAEASSHRIQVLDGAGAVLMDLPCSYGEGDLDRNVTRSGIHVVTEKYEDFYMTNPAAGYANVRERFAVRISNNGEFIHANPASSGAQGNSNVTNGCINLSLSDAEQYFNTAMYGDPVEVTGTRIQLSYADGDIWDWAVDWDEWKSMSALSSAQAPSDIPASAPATPTDAPTLSGTPTTSTTAPAPAPGG</sequence>
<evidence type="ECO:0000256" key="7">
    <source>
        <dbReference type="PROSITE-ProRule" id="PRU01373"/>
    </source>
</evidence>
<evidence type="ECO:0000313" key="10">
    <source>
        <dbReference type="EMBL" id="AKS30619.1"/>
    </source>
</evidence>
<proteinExistence type="predicted"/>
<dbReference type="GO" id="GO:0008360">
    <property type="term" value="P:regulation of cell shape"/>
    <property type="evidence" value="ECO:0007669"/>
    <property type="project" value="UniProtKB-UniRule"/>
</dbReference>
<dbReference type="InterPro" id="IPR006311">
    <property type="entry name" value="TAT_signal"/>
</dbReference>
<evidence type="ECO:0000256" key="3">
    <source>
        <dbReference type="ARBA" id="ARBA00022960"/>
    </source>
</evidence>
<keyword evidence="2" id="KW-0808">Transferase</keyword>
<evidence type="ECO:0000313" key="11">
    <source>
        <dbReference type="Proteomes" id="UP000062255"/>
    </source>
</evidence>
<evidence type="ECO:0000256" key="4">
    <source>
        <dbReference type="ARBA" id="ARBA00022984"/>
    </source>
</evidence>
<dbReference type="GO" id="GO:0071972">
    <property type="term" value="F:peptidoglycan L,D-transpeptidase activity"/>
    <property type="evidence" value="ECO:0007669"/>
    <property type="project" value="TreeGrafter"/>
</dbReference>
<dbReference type="KEGG" id="mgo:AFA91_00625"/>
<feature type="region of interest" description="Disordered" evidence="8">
    <location>
        <begin position="413"/>
        <end position="453"/>
    </location>
</feature>